<keyword evidence="1" id="KW-0732">Signal</keyword>
<evidence type="ECO:0008006" key="3">
    <source>
        <dbReference type="Google" id="ProtNLM"/>
    </source>
</evidence>
<feature type="non-terminal residue" evidence="2">
    <location>
        <position position="344"/>
    </location>
</feature>
<accession>A0A0F9DUF3</accession>
<dbReference type="Gene3D" id="3.40.190.10">
    <property type="entry name" value="Periplasmic binding protein-like II"/>
    <property type="match status" value="1"/>
</dbReference>
<proteinExistence type="predicted"/>
<sequence>MKKIAFATICIFLFVAVFSFSAAQSVQAKEKKILLKVPIAFATVLPGLGDIIVWIRDKLAAASGGSLVMKVYEPGKLVAPFEILDAVSSGKINAGYAASGYWEGKMPGISIFTAIPFGPEAPEFISWMFYGNGLKLYQEYYDQAGYNVKVLPACILSPETSGWFHKPIESVADLKGLRMRFFGLGGMTMEKLGVSVSLLPGGEIFAALEKKAIDATEFSMPAIDQRLGFYKIAKYNYYPGWHQQATYLELLINKDVWNSMSPQQQATLEMVTMAGVTYSLAETEAIQGKVIKENIEKRGVTNMYWSDEMLAEFKKAWEEVAADLSQKSPMFKKTYDDLQAFRKD</sequence>
<dbReference type="GO" id="GO:0055085">
    <property type="term" value="P:transmembrane transport"/>
    <property type="evidence" value="ECO:0007669"/>
    <property type="project" value="InterPro"/>
</dbReference>
<dbReference type="Pfam" id="PF03480">
    <property type="entry name" value="DctP"/>
    <property type="match status" value="1"/>
</dbReference>
<name>A0A0F9DUF3_9ZZZZ</name>
<dbReference type="PIRSF" id="PIRSF039026">
    <property type="entry name" value="SiaP"/>
    <property type="match status" value="1"/>
</dbReference>
<dbReference type="Gene3D" id="3.40.190.170">
    <property type="entry name" value="Bacterial extracellular solute-binding protein, family 7"/>
    <property type="match status" value="1"/>
</dbReference>
<dbReference type="EMBL" id="LAZR01030183">
    <property type="protein sequence ID" value="KKL57386.1"/>
    <property type="molecule type" value="Genomic_DNA"/>
</dbReference>
<dbReference type="InterPro" id="IPR038404">
    <property type="entry name" value="TRAP_DctP_sf"/>
</dbReference>
<dbReference type="GO" id="GO:0031317">
    <property type="term" value="C:tripartite ATP-independent periplasmic transporter complex"/>
    <property type="evidence" value="ECO:0007669"/>
    <property type="project" value="InterPro"/>
</dbReference>
<dbReference type="InterPro" id="IPR018389">
    <property type="entry name" value="DctP_fam"/>
</dbReference>
<dbReference type="PANTHER" id="PTHR33376">
    <property type="match status" value="1"/>
</dbReference>
<dbReference type="CDD" id="cd13604">
    <property type="entry name" value="PBP2_TRAP_ketoacid_lactate_like"/>
    <property type="match status" value="1"/>
</dbReference>
<comment type="caution">
    <text evidence="2">The sequence shown here is derived from an EMBL/GenBank/DDBJ whole genome shotgun (WGS) entry which is preliminary data.</text>
</comment>
<dbReference type="AlphaFoldDB" id="A0A0F9DUF3"/>
<dbReference type="InterPro" id="IPR026289">
    <property type="entry name" value="SBP_TakP-like"/>
</dbReference>
<evidence type="ECO:0000313" key="2">
    <source>
        <dbReference type="EMBL" id="KKL57386.1"/>
    </source>
</evidence>
<protein>
    <recommendedName>
        <fullName evidence="3">C4-dicarboxylate ABC transporter</fullName>
    </recommendedName>
</protein>
<organism evidence="2">
    <name type="scientific">marine sediment metagenome</name>
    <dbReference type="NCBI Taxonomy" id="412755"/>
    <lineage>
        <taxon>unclassified sequences</taxon>
        <taxon>metagenomes</taxon>
        <taxon>ecological metagenomes</taxon>
    </lineage>
</organism>
<dbReference type="PANTHER" id="PTHR33376:SF5">
    <property type="entry name" value="EXTRACYTOPLASMIC SOLUTE RECEPTOR PROTEIN"/>
    <property type="match status" value="1"/>
</dbReference>
<reference evidence="2" key="1">
    <citation type="journal article" date="2015" name="Nature">
        <title>Complex archaea that bridge the gap between prokaryotes and eukaryotes.</title>
        <authorList>
            <person name="Spang A."/>
            <person name="Saw J.H."/>
            <person name="Jorgensen S.L."/>
            <person name="Zaremba-Niedzwiedzka K."/>
            <person name="Martijn J."/>
            <person name="Lind A.E."/>
            <person name="van Eijk R."/>
            <person name="Schleper C."/>
            <person name="Guy L."/>
            <person name="Ettema T.J."/>
        </authorList>
    </citation>
    <scope>NUCLEOTIDE SEQUENCE</scope>
</reference>
<evidence type="ECO:0000256" key="1">
    <source>
        <dbReference type="ARBA" id="ARBA00022729"/>
    </source>
</evidence>
<gene>
    <name evidence="2" type="ORF">LCGC14_2235920</name>
</gene>